<evidence type="ECO:0000313" key="3">
    <source>
        <dbReference type="Proteomes" id="UP000004995"/>
    </source>
</evidence>
<dbReference type="EMBL" id="AGNK02003939">
    <property type="status" value="NOT_ANNOTATED_CDS"/>
    <property type="molecule type" value="Genomic_DNA"/>
</dbReference>
<reference evidence="2" key="2">
    <citation type="submission" date="2018-08" db="UniProtKB">
        <authorList>
            <consortium name="EnsemblPlants"/>
        </authorList>
    </citation>
    <scope>IDENTIFICATION</scope>
    <source>
        <strain evidence="2">Yugu1</strain>
    </source>
</reference>
<protein>
    <recommendedName>
        <fullName evidence="4">EamA domain-containing protein</fullName>
    </recommendedName>
</protein>
<dbReference type="Gramene" id="KQL02203">
    <property type="protein sequence ID" value="KQL02203"/>
    <property type="gene ID" value="SETIT_015960mg"/>
</dbReference>
<proteinExistence type="predicted"/>
<keyword evidence="1" id="KW-1133">Transmembrane helix</keyword>
<evidence type="ECO:0000313" key="2">
    <source>
        <dbReference type="EnsemblPlants" id="KQL02203"/>
    </source>
</evidence>
<keyword evidence="1" id="KW-0812">Transmembrane</keyword>
<evidence type="ECO:0008006" key="4">
    <source>
        <dbReference type="Google" id="ProtNLM"/>
    </source>
</evidence>
<name>K3YNW8_SETIT</name>
<dbReference type="AlphaFoldDB" id="K3YNW8"/>
<sequence>MFCLSYIVSLRATNQVLPTAGFWSLLRYMFGMFFLLFGKRLGELHWCRE</sequence>
<keyword evidence="1" id="KW-0472">Membrane</keyword>
<dbReference type="HOGENOM" id="CLU_3145338_0_0_1"/>
<feature type="transmembrane region" description="Helical" evidence="1">
    <location>
        <begin position="20"/>
        <end position="38"/>
    </location>
</feature>
<dbReference type="EnsemblPlants" id="KQL02203">
    <property type="protein sequence ID" value="KQL02203"/>
    <property type="gene ID" value="SETIT_015960mg"/>
</dbReference>
<accession>K3YNW8</accession>
<evidence type="ECO:0000256" key="1">
    <source>
        <dbReference type="SAM" id="Phobius"/>
    </source>
</evidence>
<reference evidence="3" key="1">
    <citation type="journal article" date="2012" name="Nat. Biotechnol.">
        <title>Reference genome sequence of the model plant Setaria.</title>
        <authorList>
            <person name="Bennetzen J.L."/>
            <person name="Schmutz J."/>
            <person name="Wang H."/>
            <person name="Percifield R."/>
            <person name="Hawkins J."/>
            <person name="Pontaroli A.C."/>
            <person name="Estep M."/>
            <person name="Feng L."/>
            <person name="Vaughn J.N."/>
            <person name="Grimwood J."/>
            <person name="Jenkins J."/>
            <person name="Barry K."/>
            <person name="Lindquist E."/>
            <person name="Hellsten U."/>
            <person name="Deshpande S."/>
            <person name="Wang X."/>
            <person name="Wu X."/>
            <person name="Mitros T."/>
            <person name="Triplett J."/>
            <person name="Yang X."/>
            <person name="Ye C.Y."/>
            <person name="Mauro-Herrera M."/>
            <person name="Wang L."/>
            <person name="Li P."/>
            <person name="Sharma M."/>
            <person name="Sharma R."/>
            <person name="Ronald P.C."/>
            <person name="Panaud O."/>
            <person name="Kellogg E.A."/>
            <person name="Brutnell T.P."/>
            <person name="Doust A.N."/>
            <person name="Tuskan G.A."/>
            <person name="Rokhsar D."/>
            <person name="Devos K.M."/>
        </authorList>
    </citation>
    <scope>NUCLEOTIDE SEQUENCE [LARGE SCALE GENOMIC DNA]</scope>
    <source>
        <strain evidence="3">cv. Yugu1</strain>
    </source>
</reference>
<keyword evidence="3" id="KW-1185">Reference proteome</keyword>
<organism evidence="2 3">
    <name type="scientific">Setaria italica</name>
    <name type="common">Foxtail millet</name>
    <name type="synonym">Panicum italicum</name>
    <dbReference type="NCBI Taxonomy" id="4555"/>
    <lineage>
        <taxon>Eukaryota</taxon>
        <taxon>Viridiplantae</taxon>
        <taxon>Streptophyta</taxon>
        <taxon>Embryophyta</taxon>
        <taxon>Tracheophyta</taxon>
        <taxon>Spermatophyta</taxon>
        <taxon>Magnoliopsida</taxon>
        <taxon>Liliopsida</taxon>
        <taxon>Poales</taxon>
        <taxon>Poaceae</taxon>
        <taxon>PACMAD clade</taxon>
        <taxon>Panicoideae</taxon>
        <taxon>Panicodae</taxon>
        <taxon>Paniceae</taxon>
        <taxon>Cenchrinae</taxon>
        <taxon>Setaria</taxon>
    </lineage>
</organism>
<dbReference type="InParanoid" id="K3YNW8"/>
<dbReference type="Proteomes" id="UP000004995">
    <property type="component" value="Unassembled WGS sequence"/>
</dbReference>